<evidence type="ECO:0000256" key="10">
    <source>
        <dbReference type="PROSITE-ProRule" id="PRU01360"/>
    </source>
</evidence>
<dbReference type="PROSITE" id="PS51257">
    <property type="entry name" value="PROKAR_LIPOPROTEIN"/>
    <property type="match status" value="1"/>
</dbReference>
<keyword evidence="16" id="KW-1185">Reference proteome</keyword>
<dbReference type="Gene3D" id="2.170.130.10">
    <property type="entry name" value="TonB-dependent receptor, plug domain"/>
    <property type="match status" value="1"/>
</dbReference>
<comment type="similarity">
    <text evidence="10 11">Belongs to the TonB-dependent receptor family.</text>
</comment>
<comment type="caution">
    <text evidence="15">The sequence shown here is derived from an EMBL/GenBank/DDBJ whole genome shotgun (WGS) entry which is preliminary data.</text>
</comment>
<keyword evidence="5 12" id="KW-0732">Signal</keyword>
<keyword evidence="9 10" id="KW-0998">Cell outer membrane</keyword>
<dbReference type="AlphaFoldDB" id="A0A1S2VNX5"/>
<keyword evidence="7 10" id="KW-0472">Membrane</keyword>
<evidence type="ECO:0000256" key="1">
    <source>
        <dbReference type="ARBA" id="ARBA00004571"/>
    </source>
</evidence>
<evidence type="ECO:0000256" key="11">
    <source>
        <dbReference type="RuleBase" id="RU003357"/>
    </source>
</evidence>
<feature type="chain" id="PRO_5010320608" evidence="12">
    <location>
        <begin position="22"/>
        <end position="788"/>
    </location>
</feature>
<dbReference type="Pfam" id="PF13715">
    <property type="entry name" value="CarbopepD_reg_2"/>
    <property type="match status" value="1"/>
</dbReference>
<evidence type="ECO:0000313" key="16">
    <source>
        <dbReference type="Proteomes" id="UP000181790"/>
    </source>
</evidence>
<accession>A0A1S2VNX5</accession>
<keyword evidence="2 10" id="KW-0813">Transport</keyword>
<evidence type="ECO:0000259" key="14">
    <source>
        <dbReference type="Pfam" id="PF07715"/>
    </source>
</evidence>
<dbReference type="EMBL" id="MORL01000002">
    <property type="protein sequence ID" value="OIN60482.1"/>
    <property type="molecule type" value="Genomic_DNA"/>
</dbReference>
<dbReference type="Pfam" id="PF00593">
    <property type="entry name" value="TonB_dep_Rec_b-barrel"/>
    <property type="match status" value="1"/>
</dbReference>
<evidence type="ECO:0000256" key="7">
    <source>
        <dbReference type="ARBA" id="ARBA00023136"/>
    </source>
</evidence>
<name>A0A1S2VNX5_9BACT</name>
<dbReference type="PANTHER" id="PTHR30069:SF29">
    <property type="entry name" value="HEMOGLOBIN AND HEMOGLOBIN-HAPTOGLOBIN-BINDING PROTEIN 1-RELATED"/>
    <property type="match status" value="1"/>
</dbReference>
<reference evidence="15 16" key="1">
    <citation type="submission" date="2016-10" db="EMBL/GenBank/DDBJ databases">
        <title>Arsenicibacter rosenii gen. nov., sp. nov., an efficient arsenic-methylating bacterium isolated from an arsenic-contaminated paddy soil.</title>
        <authorList>
            <person name="Huang K."/>
        </authorList>
    </citation>
    <scope>NUCLEOTIDE SEQUENCE [LARGE SCALE GENOMIC DNA]</scope>
    <source>
        <strain evidence="15 16">SM-1</strain>
    </source>
</reference>
<dbReference type="PANTHER" id="PTHR30069">
    <property type="entry name" value="TONB-DEPENDENT OUTER MEMBRANE RECEPTOR"/>
    <property type="match status" value="1"/>
</dbReference>
<feature type="signal peptide" evidence="12">
    <location>
        <begin position="1"/>
        <end position="21"/>
    </location>
</feature>
<dbReference type="Gene3D" id="2.60.40.1120">
    <property type="entry name" value="Carboxypeptidase-like, regulatory domain"/>
    <property type="match status" value="1"/>
</dbReference>
<dbReference type="PROSITE" id="PS52016">
    <property type="entry name" value="TONB_DEPENDENT_REC_3"/>
    <property type="match status" value="1"/>
</dbReference>
<dbReference type="GO" id="GO:0015344">
    <property type="term" value="F:siderophore uptake transmembrane transporter activity"/>
    <property type="evidence" value="ECO:0007669"/>
    <property type="project" value="TreeGrafter"/>
</dbReference>
<evidence type="ECO:0000256" key="5">
    <source>
        <dbReference type="ARBA" id="ARBA00022729"/>
    </source>
</evidence>
<dbReference type="Pfam" id="PF07715">
    <property type="entry name" value="Plug"/>
    <property type="match status" value="1"/>
</dbReference>
<sequence length="788" mass="87913">MRSLWISLISGLFLAAPTAWAQTACSCYIKGKVVDRETSQPIPGATVIIQETGLGAVTDTNGYYRIEHLCPQRYTLLARILGYKEIRQSLTIEHESSRSQDFLLDEEAVHLHDVNVTAQKTAALSSQAVQVLSGRELDQTRGQSLGEALKKLPGVTTLQTGSTIAKPVIHGFHSNRILILNNGIRQEGQQWGSEHAPEIDPFIASRVSLVKGASGVRYGSDAIGGVVLVEPAPLPTTHGQHGELNMVGFTNGRQGVVSAQTENTLGKANQFAWRVQGTLKRGGNLQTPGYFLSNTGTSEQNGSVAMAYRTRNLTTDLFYSRFNTKIGIFTGAHIGSLTDLEQVLASGEPYIKSGFSYAIDRPSQQVQHDLLKWRTTYKPAAAGLWTLTLARQFDDRSEFDLHRPRNDSLAALNRPELRFRLTTYTGDLVFEHKPVGALTGQAGVTGMYQFNIMNGRPLIPNFRTFAGGAFWIEKLRKDHWEYEAGLRFDFRHMEVFRYQNGALTSPVYAFANGSGTLGATYTINQAWTSRVNFGTAWRAPNVSELFSDGVHHGAAAYELGDPDLQPEKAYNLNWNTTYTGKRIQAEVDLFYNYIRDYIYLQPQAGPRLTIRGAFPFFKYTQTDVIYTGFDASATTTLLPVTNRGGLLWNTKLAYLYVQDIVHRQPLVWIAPNRFENTLRFELPVWGRDAQKKGEHAHWHDLYAEIGNLLVARQNRVPANSDFVAPPPAYSLWNAAIGATFPFGGDHGLVVSLSVNNLFNTVYRDYLNRFRYFADDPGRNGSVRLKWSF</sequence>
<evidence type="ECO:0000256" key="2">
    <source>
        <dbReference type="ARBA" id="ARBA00022448"/>
    </source>
</evidence>
<dbReference type="InterPro" id="IPR037066">
    <property type="entry name" value="Plug_dom_sf"/>
</dbReference>
<dbReference type="SUPFAM" id="SSF56935">
    <property type="entry name" value="Porins"/>
    <property type="match status" value="1"/>
</dbReference>
<evidence type="ECO:0000256" key="4">
    <source>
        <dbReference type="ARBA" id="ARBA00022692"/>
    </source>
</evidence>
<protein>
    <submittedName>
        <fullName evidence="15">TonB-dependent receptor</fullName>
    </submittedName>
</protein>
<comment type="subcellular location">
    <subcellularLocation>
        <location evidence="1 10">Cell outer membrane</location>
        <topology evidence="1 10">Multi-pass membrane protein</topology>
    </subcellularLocation>
</comment>
<dbReference type="InterPro" id="IPR036942">
    <property type="entry name" value="Beta-barrel_TonB_sf"/>
</dbReference>
<keyword evidence="3 10" id="KW-1134">Transmembrane beta strand</keyword>
<dbReference type="InterPro" id="IPR008969">
    <property type="entry name" value="CarboxyPept-like_regulatory"/>
</dbReference>
<evidence type="ECO:0000256" key="9">
    <source>
        <dbReference type="ARBA" id="ARBA00023237"/>
    </source>
</evidence>
<dbReference type="GO" id="GO:0044718">
    <property type="term" value="P:siderophore transmembrane transport"/>
    <property type="evidence" value="ECO:0007669"/>
    <property type="project" value="TreeGrafter"/>
</dbReference>
<evidence type="ECO:0000256" key="8">
    <source>
        <dbReference type="ARBA" id="ARBA00023170"/>
    </source>
</evidence>
<keyword evidence="6 11" id="KW-0798">TonB box</keyword>
<gene>
    <name evidence="15" type="ORF">BLX24_06595</name>
</gene>
<dbReference type="InterPro" id="IPR039426">
    <property type="entry name" value="TonB-dep_rcpt-like"/>
</dbReference>
<evidence type="ECO:0000256" key="12">
    <source>
        <dbReference type="SAM" id="SignalP"/>
    </source>
</evidence>
<dbReference type="GO" id="GO:0009279">
    <property type="term" value="C:cell outer membrane"/>
    <property type="evidence" value="ECO:0007669"/>
    <property type="project" value="UniProtKB-SubCell"/>
</dbReference>
<feature type="domain" description="TonB-dependent receptor plug" evidence="14">
    <location>
        <begin position="125"/>
        <end position="226"/>
    </location>
</feature>
<dbReference type="InterPro" id="IPR000531">
    <property type="entry name" value="Beta-barrel_TonB"/>
</dbReference>
<evidence type="ECO:0000259" key="13">
    <source>
        <dbReference type="Pfam" id="PF00593"/>
    </source>
</evidence>
<evidence type="ECO:0000313" key="15">
    <source>
        <dbReference type="EMBL" id="OIN60482.1"/>
    </source>
</evidence>
<keyword evidence="8 15" id="KW-0675">Receptor</keyword>
<evidence type="ECO:0000256" key="6">
    <source>
        <dbReference type="ARBA" id="ARBA00023077"/>
    </source>
</evidence>
<evidence type="ECO:0000256" key="3">
    <source>
        <dbReference type="ARBA" id="ARBA00022452"/>
    </source>
</evidence>
<dbReference type="OrthoDB" id="9795928at2"/>
<dbReference type="Proteomes" id="UP000181790">
    <property type="component" value="Unassembled WGS sequence"/>
</dbReference>
<dbReference type="RefSeq" id="WP_071502277.1">
    <property type="nucleotide sequence ID" value="NZ_MORL01000002.1"/>
</dbReference>
<dbReference type="Gene3D" id="2.40.170.20">
    <property type="entry name" value="TonB-dependent receptor, beta-barrel domain"/>
    <property type="match status" value="1"/>
</dbReference>
<dbReference type="SUPFAM" id="SSF49464">
    <property type="entry name" value="Carboxypeptidase regulatory domain-like"/>
    <property type="match status" value="1"/>
</dbReference>
<keyword evidence="4 10" id="KW-0812">Transmembrane</keyword>
<organism evidence="15 16">
    <name type="scientific">Arsenicibacter rosenii</name>
    <dbReference type="NCBI Taxonomy" id="1750698"/>
    <lineage>
        <taxon>Bacteria</taxon>
        <taxon>Pseudomonadati</taxon>
        <taxon>Bacteroidota</taxon>
        <taxon>Cytophagia</taxon>
        <taxon>Cytophagales</taxon>
        <taxon>Spirosomataceae</taxon>
        <taxon>Arsenicibacter</taxon>
    </lineage>
</organism>
<dbReference type="InterPro" id="IPR012910">
    <property type="entry name" value="Plug_dom"/>
</dbReference>
<proteinExistence type="inferred from homology"/>
<feature type="domain" description="TonB-dependent receptor-like beta-barrel" evidence="13">
    <location>
        <begin position="336"/>
        <end position="757"/>
    </location>
</feature>